<protein>
    <submittedName>
        <fullName evidence="2">Uncharacterized protein</fullName>
    </submittedName>
</protein>
<evidence type="ECO:0000256" key="1">
    <source>
        <dbReference type="SAM" id="MobiDB-lite"/>
    </source>
</evidence>
<dbReference type="Proteomes" id="UP000315295">
    <property type="component" value="Unassembled WGS sequence"/>
</dbReference>
<proteinExistence type="predicted"/>
<comment type="caution">
    <text evidence="2">The sequence shown here is derived from an EMBL/GenBank/DDBJ whole genome shotgun (WGS) entry which is preliminary data.</text>
</comment>
<keyword evidence="3" id="KW-1185">Reference proteome</keyword>
<gene>
    <name evidence="2" type="ORF">C1H46_043128</name>
</gene>
<name>A0A540KAV0_MALBA</name>
<accession>A0A540KAV0</accession>
<organism evidence="2 3">
    <name type="scientific">Malus baccata</name>
    <name type="common">Siberian crab apple</name>
    <name type="synonym">Pyrus baccata</name>
    <dbReference type="NCBI Taxonomy" id="106549"/>
    <lineage>
        <taxon>Eukaryota</taxon>
        <taxon>Viridiplantae</taxon>
        <taxon>Streptophyta</taxon>
        <taxon>Embryophyta</taxon>
        <taxon>Tracheophyta</taxon>
        <taxon>Spermatophyta</taxon>
        <taxon>Magnoliopsida</taxon>
        <taxon>eudicotyledons</taxon>
        <taxon>Gunneridae</taxon>
        <taxon>Pentapetalae</taxon>
        <taxon>rosids</taxon>
        <taxon>fabids</taxon>
        <taxon>Rosales</taxon>
        <taxon>Rosaceae</taxon>
        <taxon>Amygdaloideae</taxon>
        <taxon>Maleae</taxon>
        <taxon>Malus</taxon>
    </lineage>
</organism>
<reference evidence="2 3" key="1">
    <citation type="journal article" date="2019" name="G3 (Bethesda)">
        <title>Sequencing of a Wild Apple (Malus baccata) Genome Unravels the Differences Between Cultivated and Wild Apple Species Regarding Disease Resistance and Cold Tolerance.</title>
        <authorList>
            <person name="Chen X."/>
        </authorList>
    </citation>
    <scope>NUCLEOTIDE SEQUENCE [LARGE SCALE GENOMIC DNA]</scope>
    <source>
        <strain evidence="3">cv. Shandingzi</strain>
        <tissue evidence="2">Leaves</tissue>
    </source>
</reference>
<feature type="compositionally biased region" description="Basic and acidic residues" evidence="1">
    <location>
        <begin position="14"/>
        <end position="26"/>
    </location>
</feature>
<evidence type="ECO:0000313" key="3">
    <source>
        <dbReference type="Proteomes" id="UP000315295"/>
    </source>
</evidence>
<dbReference type="AlphaFoldDB" id="A0A540KAV0"/>
<feature type="region of interest" description="Disordered" evidence="1">
    <location>
        <begin position="1"/>
        <end position="54"/>
    </location>
</feature>
<sequence>MRRAGCKVPIGEGDGPKGVRIEEKKANYSPLRSDGNNGVKSPRLQSAMAVLDER</sequence>
<evidence type="ECO:0000313" key="2">
    <source>
        <dbReference type="EMBL" id="TQD71341.1"/>
    </source>
</evidence>
<dbReference type="EMBL" id="VIEB01001569">
    <property type="protein sequence ID" value="TQD71341.1"/>
    <property type="molecule type" value="Genomic_DNA"/>
</dbReference>